<dbReference type="Gene3D" id="3.40.630.30">
    <property type="match status" value="1"/>
</dbReference>
<evidence type="ECO:0000313" key="1">
    <source>
        <dbReference type="EMBL" id="RDC60515.1"/>
    </source>
</evidence>
<keyword evidence="2" id="KW-1185">Reference proteome</keyword>
<dbReference type="OrthoDB" id="9806005at2"/>
<gene>
    <name evidence="1" type="ORF">HME9302_01725</name>
</gene>
<dbReference type="EMBL" id="QBKA01000002">
    <property type="protein sequence ID" value="RDC60515.1"/>
    <property type="molecule type" value="Genomic_DNA"/>
</dbReference>
<comment type="caution">
    <text evidence="1">The sequence shown here is derived from an EMBL/GenBank/DDBJ whole genome shotgun (WGS) entry which is preliminary data.</text>
</comment>
<organism evidence="1 2">
    <name type="scientific">Alteripontixanthobacter maritimus</name>
    <dbReference type="NCBI Taxonomy" id="2161824"/>
    <lineage>
        <taxon>Bacteria</taxon>
        <taxon>Pseudomonadati</taxon>
        <taxon>Pseudomonadota</taxon>
        <taxon>Alphaproteobacteria</taxon>
        <taxon>Sphingomonadales</taxon>
        <taxon>Erythrobacteraceae</taxon>
        <taxon>Alteripontixanthobacter</taxon>
    </lineage>
</organism>
<dbReference type="AlphaFoldDB" id="A0A369QAE3"/>
<protein>
    <recommendedName>
        <fullName evidence="3">N-acetyltransferase domain-containing protein</fullName>
    </recommendedName>
</protein>
<dbReference type="InterPro" id="IPR039968">
    <property type="entry name" value="BcerS-like"/>
</dbReference>
<dbReference type="PANTHER" id="PTHR41368:SF1">
    <property type="entry name" value="PROTEIN YGHO"/>
    <property type="match status" value="1"/>
</dbReference>
<dbReference type="PANTHER" id="PTHR41368">
    <property type="entry name" value="PROTEIN YGHO"/>
    <property type="match status" value="1"/>
</dbReference>
<name>A0A369QAE3_9SPHN</name>
<evidence type="ECO:0000313" key="2">
    <source>
        <dbReference type="Proteomes" id="UP000253727"/>
    </source>
</evidence>
<dbReference type="RefSeq" id="WP_115366662.1">
    <property type="nucleotide sequence ID" value="NZ_QBKA01000002.1"/>
</dbReference>
<accession>A0A369QAE3</accession>
<sequence length="393" mass="44614">MVGPTSPSSESITIAALDAADRKDRARFVDLGRRFAATIPNYVPQLRGEQLELLDPSRNPFFAHARVQLFVAVCEGRDVGRITAHIDELALQVPREQGFGPGTGMFGYFDAETQDVADLLLETAADWLRAQEMERMLGPISLSIWEEPGLLVQGQEHAPMLMMGHHPAHYRDWVEKAGLVKIKSLRTYNLNITKPWAPVVQRIVKSGHRNDRIVMRRVSKSDWPNEVRIVLNILNDAWSGNWGFVPFTDAEIDYAAKKMKPIIFSELNRIVELDGEPIAFMMVLPDINDMLAKIGGRLFPFGWIRLLRWLRKPRDCGVRVPLMGVLREHHASRLASQVAFMMIDDIRTSAVEEFGSTRGEIGWILDDNKGMIAIADMLETKLNRDYWIFEKAL</sequence>
<dbReference type="SUPFAM" id="SSF55729">
    <property type="entry name" value="Acyl-CoA N-acyltransferases (Nat)"/>
    <property type="match status" value="1"/>
</dbReference>
<reference evidence="1 2" key="1">
    <citation type="submission" date="2018-04" db="EMBL/GenBank/DDBJ databases">
        <title>Altererythrobacter sp. HME9302 genome sequencing and assembly.</title>
        <authorList>
            <person name="Kang H."/>
            <person name="Kim H."/>
            <person name="Joh K."/>
        </authorList>
    </citation>
    <scope>NUCLEOTIDE SEQUENCE [LARGE SCALE GENOMIC DNA]</scope>
    <source>
        <strain evidence="1 2">HME9302</strain>
    </source>
</reference>
<proteinExistence type="predicted"/>
<evidence type="ECO:0008006" key="3">
    <source>
        <dbReference type="Google" id="ProtNLM"/>
    </source>
</evidence>
<dbReference type="Proteomes" id="UP000253727">
    <property type="component" value="Unassembled WGS sequence"/>
</dbReference>
<dbReference type="InterPro" id="IPR016181">
    <property type="entry name" value="Acyl_CoA_acyltransferase"/>
</dbReference>